<dbReference type="PANTHER" id="PTHR11472:SF41">
    <property type="entry name" value="ATP-DEPENDENT DNA HELICASE DDX11-RELATED"/>
    <property type="match status" value="1"/>
</dbReference>
<evidence type="ECO:0000256" key="8">
    <source>
        <dbReference type="ARBA" id="ARBA00023004"/>
    </source>
</evidence>
<evidence type="ECO:0000256" key="3">
    <source>
        <dbReference type="ARBA" id="ARBA00022723"/>
    </source>
</evidence>
<dbReference type="GO" id="GO:0003678">
    <property type="term" value="F:DNA helicase activity"/>
    <property type="evidence" value="ECO:0007669"/>
    <property type="project" value="InterPro"/>
</dbReference>
<keyword evidence="10" id="KW-0413">Isomerase</keyword>
<dbReference type="OMA" id="QTHQFRD"/>
<keyword evidence="7" id="KW-0067">ATP-binding</keyword>
<reference evidence="14" key="1">
    <citation type="submission" date="2017-04" db="EMBL/GenBank/DDBJ databases">
        <title>Plasmodium gonderi genome.</title>
        <authorList>
            <person name="Arisue N."/>
            <person name="Honma H."/>
            <person name="Kawai S."/>
            <person name="Tougan T."/>
            <person name="Tanabe K."/>
            <person name="Horii T."/>
        </authorList>
    </citation>
    <scope>NUCLEOTIDE SEQUENCE [LARGE SCALE GENOMIC DNA]</scope>
    <source>
        <strain evidence="14">ATCC 30045</strain>
    </source>
</reference>
<dbReference type="GeneID" id="39749055"/>
<dbReference type="Gene3D" id="3.40.50.300">
    <property type="entry name" value="P-loop containing nucleotide triphosphate hydrolases"/>
    <property type="match status" value="2"/>
</dbReference>
<evidence type="ECO:0000259" key="12">
    <source>
        <dbReference type="PROSITE" id="PS51193"/>
    </source>
</evidence>
<dbReference type="GO" id="GO:0005634">
    <property type="term" value="C:nucleus"/>
    <property type="evidence" value="ECO:0007669"/>
    <property type="project" value="TreeGrafter"/>
</dbReference>
<comment type="similarity">
    <text evidence="2">Belongs to the DEAD box helicase family. DEAH subfamily. DDX11/CHL1 sub-subfamily.</text>
</comment>
<evidence type="ECO:0000256" key="10">
    <source>
        <dbReference type="ARBA" id="ARBA00023235"/>
    </source>
</evidence>
<dbReference type="InterPro" id="IPR014013">
    <property type="entry name" value="Helic_SF1/SF2_ATP-bd_DinG/Rad3"/>
</dbReference>
<dbReference type="EMBL" id="BDQF01000013">
    <property type="protein sequence ID" value="GAW82318.1"/>
    <property type="molecule type" value="Genomic_DNA"/>
</dbReference>
<keyword evidence="5" id="KW-0378">Hydrolase</keyword>
<evidence type="ECO:0000256" key="2">
    <source>
        <dbReference type="ARBA" id="ARBA00008435"/>
    </source>
</evidence>
<gene>
    <name evidence="13" type="ORF">PGO_123160</name>
</gene>
<keyword evidence="4" id="KW-0547">Nucleotide-binding</keyword>
<dbReference type="GO" id="GO:0003677">
    <property type="term" value="F:DNA binding"/>
    <property type="evidence" value="ECO:0007669"/>
    <property type="project" value="InterPro"/>
</dbReference>
<dbReference type="GO" id="GO:0016818">
    <property type="term" value="F:hydrolase activity, acting on acid anhydrides, in phosphorus-containing anhydrides"/>
    <property type="evidence" value="ECO:0007669"/>
    <property type="project" value="InterPro"/>
</dbReference>
<dbReference type="GO" id="GO:0005524">
    <property type="term" value="F:ATP binding"/>
    <property type="evidence" value="ECO:0007669"/>
    <property type="project" value="UniProtKB-KW"/>
</dbReference>
<evidence type="ECO:0000313" key="14">
    <source>
        <dbReference type="Proteomes" id="UP000195521"/>
    </source>
</evidence>
<dbReference type="Pfam" id="PF13307">
    <property type="entry name" value="Helicase_C_2"/>
    <property type="match status" value="1"/>
</dbReference>
<dbReference type="Proteomes" id="UP000195521">
    <property type="component" value="Unassembled WGS sequence"/>
</dbReference>
<evidence type="ECO:0000256" key="5">
    <source>
        <dbReference type="ARBA" id="ARBA00022801"/>
    </source>
</evidence>
<dbReference type="PANTHER" id="PTHR11472">
    <property type="entry name" value="DNA REPAIR DEAD HELICASE RAD3/XP-D SUBFAMILY MEMBER"/>
    <property type="match status" value="1"/>
</dbReference>
<evidence type="ECO:0000256" key="11">
    <source>
        <dbReference type="SAM" id="MobiDB-lite"/>
    </source>
</evidence>
<feature type="compositionally biased region" description="Basic and acidic residues" evidence="11">
    <location>
        <begin position="608"/>
        <end position="648"/>
    </location>
</feature>
<proteinExistence type="inferred from homology"/>
<keyword evidence="14" id="KW-1185">Reference proteome</keyword>
<evidence type="ECO:0000313" key="13">
    <source>
        <dbReference type="EMBL" id="GAW82318.1"/>
    </source>
</evidence>
<dbReference type="InterPro" id="IPR010614">
    <property type="entry name" value="RAD3-like_helicase_DEAD"/>
</dbReference>
<feature type="region of interest" description="Disordered" evidence="11">
    <location>
        <begin position="331"/>
        <end position="353"/>
    </location>
</feature>
<dbReference type="Pfam" id="PF06733">
    <property type="entry name" value="DEAD_2"/>
    <property type="match status" value="1"/>
</dbReference>
<protein>
    <submittedName>
        <fullName evidence="13">DEAD box helicase</fullName>
    </submittedName>
</protein>
<comment type="caution">
    <text evidence="13">The sequence shown here is derived from an EMBL/GenBank/DDBJ whole genome shotgun (WGS) entry which is preliminary data.</text>
</comment>
<dbReference type="SMART" id="SM00491">
    <property type="entry name" value="HELICc2"/>
    <property type="match status" value="1"/>
</dbReference>
<dbReference type="InterPro" id="IPR027417">
    <property type="entry name" value="P-loop_NTPase"/>
</dbReference>
<name>A0A1Y1JL09_PLAGO</name>
<dbReference type="OrthoDB" id="19182at2759"/>
<evidence type="ECO:0000256" key="4">
    <source>
        <dbReference type="ARBA" id="ARBA00022741"/>
    </source>
</evidence>
<evidence type="ECO:0000256" key="9">
    <source>
        <dbReference type="ARBA" id="ARBA00023014"/>
    </source>
</evidence>
<feature type="domain" description="Helicase ATP-binding" evidence="12">
    <location>
        <begin position="70"/>
        <end position="488"/>
    </location>
</feature>
<feature type="compositionally biased region" description="Low complexity" evidence="11">
    <location>
        <begin position="331"/>
        <end position="349"/>
    </location>
</feature>
<sequence length="1092" mass="128234">MIHLLNYFILHITYFIPLLRCLIQLDFMRTLYNVLKSSNIKFGERNKPVYEIIKKNKNLQKILKHEIRKDFQFLNDNIDIETNQTDKDTDAEDGDEHQNHIICEMKTGSGKSLSLLTPLIYWLLKNKFDLFLLRENTQLKKEEPEWIKESVSMKLLEKYAHNLKIQEKRKEADAKILNKYFSISNDKITLKENIKIEKKTIHLDPSKAIHDHFGAEKDEEVLSDFSIEGSSKKQIFICSRTQSQLNQYFLELKKIEKNLGKELSINMIIIGSRKHLCVNETFLKKYRSVNELNDCCRNSECRYKEIFKKNMMLKKKKREKKKNKIFYISTSSSSGRSTKGNSSSSSSSSEGNMKEVDAVDNYTLTTKLINSKNLNMNQVKEICRNDRIEICPYYLSKENVKNADIVLLPYVCILNEHVRKSLKIDIKNNIVIFDESQNIIDSINDANSVSIEYHHILFCMLILKEYIKKYEHVLNNSNMVMIKQIVIYCDLMLHSFVDVKDNLMKVTKYIFTSKLDALNLNNISNFLNSSHFCRRIKIFAESYIRQKFTTHPTGTTIRSLNTSSIYLLNDFTNKMIRSNRYDYIFLNRGGGTSNIGEEANPWATADAAKPDEQANSDRNRKNKRSCDDKQEVSNVEEKKRMKDGSRKMCDGNTKKCMLEESGKRNSYQNDPVEERIKILMDDLTRRDREELFHKIELVSVSSCNNFQKITKDCSNVILIGGTLQPIEEFLLLFINEREEKKKVKLFLSDYIFKKQNVFSRIVSTSIVSFEPIDNTFKNRFKKTHLLNLAIQIFFLTLHVSYGNIVFFSSYNFLNEFISFLHNEGQYVLKQIKQKKHIFFEKKNNTNQDDILTQYMQTVQHIKNQNEKLRIKNGCILFCVMNAKLSEGINFYDYFCRNLLVVGIPFAKSENRGAAGAESNHGTSQLNKNMLLLNYYKVYSTHMTDCHAPSSPESNIHNQISNMCKTYELQLAMKIVNQCIGRSLRHIEDYSSFFFLDYRFCNREFLNLFPSFIRTHLDASKDGKSPFKEQEESDFFIEKNNFNKIYNDIKHHYSSTFPEIHFEKTNETHLNNFSRDIYLLRKFHNRMDSNNRE</sequence>
<keyword evidence="6 13" id="KW-0347">Helicase</keyword>
<keyword evidence="8" id="KW-0408">Iron</keyword>
<dbReference type="SMART" id="SM00488">
    <property type="entry name" value="DEXDc2"/>
    <property type="match status" value="1"/>
</dbReference>
<evidence type="ECO:0000256" key="1">
    <source>
        <dbReference type="ARBA" id="ARBA00001966"/>
    </source>
</evidence>
<dbReference type="InterPro" id="IPR006555">
    <property type="entry name" value="ATP-dep_Helicase_C"/>
</dbReference>
<dbReference type="InterPro" id="IPR006554">
    <property type="entry name" value="Helicase-like_DEXD_c2"/>
</dbReference>
<dbReference type="PROSITE" id="PS51193">
    <property type="entry name" value="HELICASE_ATP_BIND_2"/>
    <property type="match status" value="1"/>
</dbReference>
<evidence type="ECO:0000256" key="6">
    <source>
        <dbReference type="ARBA" id="ARBA00022806"/>
    </source>
</evidence>
<dbReference type="RefSeq" id="XP_028544907.1">
    <property type="nucleotide sequence ID" value="XM_028689106.1"/>
</dbReference>
<dbReference type="SUPFAM" id="SSF52540">
    <property type="entry name" value="P-loop containing nucleoside triphosphate hydrolases"/>
    <property type="match status" value="1"/>
</dbReference>
<feature type="region of interest" description="Disordered" evidence="11">
    <location>
        <begin position="606"/>
        <end position="648"/>
    </location>
</feature>
<dbReference type="GO" id="GO:0046872">
    <property type="term" value="F:metal ion binding"/>
    <property type="evidence" value="ECO:0007669"/>
    <property type="project" value="UniProtKB-KW"/>
</dbReference>
<dbReference type="GO" id="GO:0006139">
    <property type="term" value="P:nucleobase-containing compound metabolic process"/>
    <property type="evidence" value="ECO:0007669"/>
    <property type="project" value="InterPro"/>
</dbReference>
<keyword evidence="9" id="KW-0411">Iron-sulfur</keyword>
<dbReference type="InterPro" id="IPR045028">
    <property type="entry name" value="DinG/Rad3-like"/>
</dbReference>
<keyword evidence="3" id="KW-0479">Metal-binding</keyword>
<organism evidence="13 14">
    <name type="scientific">Plasmodium gonderi</name>
    <dbReference type="NCBI Taxonomy" id="77519"/>
    <lineage>
        <taxon>Eukaryota</taxon>
        <taxon>Sar</taxon>
        <taxon>Alveolata</taxon>
        <taxon>Apicomplexa</taxon>
        <taxon>Aconoidasida</taxon>
        <taxon>Haemosporida</taxon>
        <taxon>Plasmodiidae</taxon>
        <taxon>Plasmodium</taxon>
        <taxon>Plasmodium (Plasmodium)</taxon>
    </lineage>
</organism>
<comment type="cofactor">
    <cofactor evidence="1">
        <name>[4Fe-4S] cluster</name>
        <dbReference type="ChEBI" id="CHEBI:49883"/>
    </cofactor>
</comment>
<dbReference type="GO" id="GO:0051536">
    <property type="term" value="F:iron-sulfur cluster binding"/>
    <property type="evidence" value="ECO:0007669"/>
    <property type="project" value="UniProtKB-KW"/>
</dbReference>
<accession>A0A1Y1JL09</accession>
<evidence type="ECO:0000256" key="7">
    <source>
        <dbReference type="ARBA" id="ARBA00022840"/>
    </source>
</evidence>
<dbReference type="AlphaFoldDB" id="A0A1Y1JL09"/>
<dbReference type="GO" id="GO:0034085">
    <property type="term" value="P:establishment of sister chromatid cohesion"/>
    <property type="evidence" value="ECO:0007669"/>
    <property type="project" value="TreeGrafter"/>
</dbReference>